<protein>
    <recommendedName>
        <fullName evidence="5">HTH luxR-type domain-containing protein</fullName>
    </recommendedName>
</protein>
<evidence type="ECO:0000256" key="2">
    <source>
        <dbReference type="ARBA" id="ARBA00023125"/>
    </source>
</evidence>
<dbReference type="GO" id="GO:0006355">
    <property type="term" value="P:regulation of DNA-templated transcription"/>
    <property type="evidence" value="ECO:0007669"/>
    <property type="project" value="InterPro"/>
</dbReference>
<evidence type="ECO:0000313" key="6">
    <source>
        <dbReference type="EMBL" id="MCA9726121.1"/>
    </source>
</evidence>
<dbReference type="CDD" id="cd06170">
    <property type="entry name" value="LuxR_C_like"/>
    <property type="match status" value="1"/>
</dbReference>
<evidence type="ECO:0000256" key="4">
    <source>
        <dbReference type="SAM" id="MobiDB-lite"/>
    </source>
</evidence>
<comment type="caution">
    <text evidence="6">The sequence shown here is derived from an EMBL/GenBank/DDBJ whole genome shotgun (WGS) entry which is preliminary data.</text>
</comment>
<evidence type="ECO:0000256" key="3">
    <source>
        <dbReference type="ARBA" id="ARBA00023163"/>
    </source>
</evidence>
<dbReference type="PANTHER" id="PTHR44688:SF16">
    <property type="entry name" value="DNA-BINDING TRANSCRIPTIONAL ACTIVATOR DEVR_DOSR"/>
    <property type="match status" value="1"/>
</dbReference>
<dbReference type="Proteomes" id="UP000697710">
    <property type="component" value="Unassembled WGS sequence"/>
</dbReference>
<reference evidence="6" key="1">
    <citation type="submission" date="2020-04" db="EMBL/GenBank/DDBJ databases">
        <authorList>
            <person name="Zhang T."/>
        </authorList>
    </citation>
    <scope>NUCLEOTIDE SEQUENCE</scope>
    <source>
        <strain evidence="6">HKST-UBA01</strain>
    </source>
</reference>
<sequence>MNEEAASLLGRIPSECCRLPCYHVIEAIRPDGRRYCSPSCPLKRVARRHGKTSTIRVGVQDAAGRRRWIHLLGISVPRSGRRVPWIVHCAEHIEPYDETAAAQGSERFLRQLAARSPHLDARRSIETPRDALTPREREVLDLLIRDRTLRSIAAHLGISYATVRNHVQHILSKLGVHSILEAIAYCLTEEDLPDRVARNRPARGPTNTRTARPSQFS</sequence>
<organism evidence="6 7">
    <name type="scientific">Eiseniibacteriota bacterium</name>
    <dbReference type="NCBI Taxonomy" id="2212470"/>
    <lineage>
        <taxon>Bacteria</taxon>
        <taxon>Candidatus Eiseniibacteriota</taxon>
    </lineage>
</organism>
<dbReference type="EMBL" id="JAGQHR010000004">
    <property type="protein sequence ID" value="MCA9726121.1"/>
    <property type="molecule type" value="Genomic_DNA"/>
</dbReference>
<dbReference type="PANTHER" id="PTHR44688">
    <property type="entry name" value="DNA-BINDING TRANSCRIPTIONAL ACTIVATOR DEVR_DOSR"/>
    <property type="match status" value="1"/>
</dbReference>
<dbReference type="PROSITE" id="PS50043">
    <property type="entry name" value="HTH_LUXR_2"/>
    <property type="match status" value="1"/>
</dbReference>
<feature type="domain" description="HTH luxR-type" evidence="5">
    <location>
        <begin position="125"/>
        <end position="190"/>
    </location>
</feature>
<dbReference type="GO" id="GO:0003677">
    <property type="term" value="F:DNA binding"/>
    <property type="evidence" value="ECO:0007669"/>
    <property type="project" value="UniProtKB-KW"/>
</dbReference>
<dbReference type="InterPro" id="IPR000792">
    <property type="entry name" value="Tscrpt_reg_LuxR_C"/>
</dbReference>
<name>A0A956LVK5_UNCEI</name>
<dbReference type="AlphaFoldDB" id="A0A956LVK5"/>
<keyword evidence="3" id="KW-0804">Transcription</keyword>
<dbReference type="PRINTS" id="PR00038">
    <property type="entry name" value="HTHLUXR"/>
</dbReference>
<dbReference type="Gene3D" id="1.10.10.10">
    <property type="entry name" value="Winged helix-like DNA-binding domain superfamily/Winged helix DNA-binding domain"/>
    <property type="match status" value="1"/>
</dbReference>
<dbReference type="InterPro" id="IPR016032">
    <property type="entry name" value="Sig_transdc_resp-reg_C-effctor"/>
</dbReference>
<feature type="region of interest" description="Disordered" evidence="4">
    <location>
        <begin position="197"/>
        <end position="217"/>
    </location>
</feature>
<keyword evidence="2" id="KW-0238">DNA-binding</keyword>
<dbReference type="SMART" id="SM00421">
    <property type="entry name" value="HTH_LUXR"/>
    <property type="match status" value="1"/>
</dbReference>
<dbReference type="InterPro" id="IPR036388">
    <property type="entry name" value="WH-like_DNA-bd_sf"/>
</dbReference>
<evidence type="ECO:0000259" key="5">
    <source>
        <dbReference type="PROSITE" id="PS50043"/>
    </source>
</evidence>
<evidence type="ECO:0000256" key="1">
    <source>
        <dbReference type="ARBA" id="ARBA00023015"/>
    </source>
</evidence>
<dbReference type="Pfam" id="PF00196">
    <property type="entry name" value="GerE"/>
    <property type="match status" value="1"/>
</dbReference>
<keyword evidence="1" id="KW-0805">Transcription regulation</keyword>
<dbReference type="SUPFAM" id="SSF46894">
    <property type="entry name" value="C-terminal effector domain of the bipartite response regulators"/>
    <property type="match status" value="1"/>
</dbReference>
<gene>
    <name evidence="6" type="ORF">KC729_00455</name>
</gene>
<reference evidence="6" key="2">
    <citation type="journal article" date="2021" name="Microbiome">
        <title>Successional dynamics and alternative stable states in a saline activated sludge microbial community over 9 years.</title>
        <authorList>
            <person name="Wang Y."/>
            <person name="Ye J."/>
            <person name="Ju F."/>
            <person name="Liu L."/>
            <person name="Boyd J.A."/>
            <person name="Deng Y."/>
            <person name="Parks D.H."/>
            <person name="Jiang X."/>
            <person name="Yin X."/>
            <person name="Woodcroft B.J."/>
            <person name="Tyson G.W."/>
            <person name="Hugenholtz P."/>
            <person name="Polz M.F."/>
            <person name="Zhang T."/>
        </authorList>
    </citation>
    <scope>NUCLEOTIDE SEQUENCE</scope>
    <source>
        <strain evidence="6">HKST-UBA01</strain>
    </source>
</reference>
<accession>A0A956LVK5</accession>
<proteinExistence type="predicted"/>
<feature type="compositionally biased region" description="Polar residues" evidence="4">
    <location>
        <begin position="205"/>
        <end position="217"/>
    </location>
</feature>
<evidence type="ECO:0000313" key="7">
    <source>
        <dbReference type="Proteomes" id="UP000697710"/>
    </source>
</evidence>